<dbReference type="RefSeq" id="WP_344908498.1">
    <property type="nucleotide sequence ID" value="NZ_BAAAYO010000006.1"/>
</dbReference>
<dbReference type="InterPro" id="IPR002314">
    <property type="entry name" value="aa-tRNA-synt_IIb"/>
</dbReference>
<dbReference type="Gene3D" id="3.30.930.10">
    <property type="entry name" value="Bira Bifunctional Protein, Domain 2"/>
    <property type="match status" value="2"/>
</dbReference>
<keyword evidence="13" id="KW-1185">Reference proteome</keyword>
<dbReference type="Gene3D" id="3.90.960.10">
    <property type="entry name" value="YbaK/aminoacyl-tRNA synthetase-associated domain"/>
    <property type="match status" value="1"/>
</dbReference>
<evidence type="ECO:0000256" key="1">
    <source>
        <dbReference type="ARBA" id="ARBA00004496"/>
    </source>
</evidence>
<reference evidence="12 13" key="1">
    <citation type="submission" date="2024-09" db="EMBL/GenBank/DDBJ databases">
        <authorList>
            <person name="Sun Q."/>
            <person name="Mori K."/>
        </authorList>
    </citation>
    <scope>NUCLEOTIDE SEQUENCE [LARGE SCALE GENOMIC DNA]</scope>
    <source>
        <strain evidence="12 13">JCM 12520</strain>
    </source>
</reference>
<dbReference type="Pfam" id="PF00587">
    <property type="entry name" value="tRNA-synt_2b"/>
    <property type="match status" value="1"/>
</dbReference>
<dbReference type="InterPro" id="IPR050062">
    <property type="entry name" value="Pro-tRNA_synthetase"/>
</dbReference>
<keyword evidence="7 10" id="KW-0648">Protein biosynthesis</keyword>
<dbReference type="InterPro" id="IPR007214">
    <property type="entry name" value="YbaK/aa-tRNA-synth-assoc-dom"/>
</dbReference>
<dbReference type="InterPro" id="IPR004500">
    <property type="entry name" value="Pro-tRNA-synth_IIa_bac-type"/>
</dbReference>
<dbReference type="PRINTS" id="PR01046">
    <property type="entry name" value="TRNASYNTHPRO"/>
</dbReference>
<dbReference type="PANTHER" id="PTHR42753:SF2">
    <property type="entry name" value="PROLINE--TRNA LIGASE"/>
    <property type="match status" value="1"/>
</dbReference>
<dbReference type="InterPro" id="IPR004154">
    <property type="entry name" value="Anticodon-bd"/>
</dbReference>
<dbReference type="InterPro" id="IPR036754">
    <property type="entry name" value="YbaK/aa-tRNA-synt-asso_dom_sf"/>
</dbReference>
<evidence type="ECO:0000256" key="6">
    <source>
        <dbReference type="ARBA" id="ARBA00022840"/>
    </source>
</evidence>
<name>A0ABV5W4H4_9BACL</name>
<comment type="catalytic activity">
    <reaction evidence="9 10">
        <text>tRNA(Pro) + L-proline + ATP = L-prolyl-tRNA(Pro) + AMP + diphosphate</text>
        <dbReference type="Rhea" id="RHEA:14305"/>
        <dbReference type="Rhea" id="RHEA-COMP:9700"/>
        <dbReference type="Rhea" id="RHEA-COMP:9702"/>
        <dbReference type="ChEBI" id="CHEBI:30616"/>
        <dbReference type="ChEBI" id="CHEBI:33019"/>
        <dbReference type="ChEBI" id="CHEBI:60039"/>
        <dbReference type="ChEBI" id="CHEBI:78442"/>
        <dbReference type="ChEBI" id="CHEBI:78532"/>
        <dbReference type="ChEBI" id="CHEBI:456215"/>
        <dbReference type="EC" id="6.1.1.15"/>
    </reaction>
</comment>
<evidence type="ECO:0000256" key="8">
    <source>
        <dbReference type="ARBA" id="ARBA00023146"/>
    </source>
</evidence>
<evidence type="ECO:0000256" key="7">
    <source>
        <dbReference type="ARBA" id="ARBA00022917"/>
    </source>
</evidence>
<evidence type="ECO:0000256" key="2">
    <source>
        <dbReference type="ARBA" id="ARBA00011738"/>
    </source>
</evidence>
<dbReference type="InterPro" id="IPR033730">
    <property type="entry name" value="ProRS_core_prok"/>
</dbReference>
<dbReference type="CDD" id="cd00861">
    <property type="entry name" value="ProRS_anticodon_short"/>
    <property type="match status" value="1"/>
</dbReference>
<comment type="caution">
    <text evidence="12">The sequence shown here is derived from an EMBL/GenBank/DDBJ whole genome shotgun (WGS) entry which is preliminary data.</text>
</comment>
<dbReference type="NCBIfam" id="TIGR00409">
    <property type="entry name" value="proS_fam_II"/>
    <property type="match status" value="1"/>
</dbReference>
<dbReference type="Proteomes" id="UP001589619">
    <property type="component" value="Unassembled WGS sequence"/>
</dbReference>
<evidence type="ECO:0000256" key="3">
    <source>
        <dbReference type="ARBA" id="ARBA00022490"/>
    </source>
</evidence>
<dbReference type="InterPro" id="IPR044140">
    <property type="entry name" value="ProRS_anticodon_short"/>
</dbReference>
<evidence type="ECO:0000313" key="13">
    <source>
        <dbReference type="Proteomes" id="UP001589619"/>
    </source>
</evidence>
<dbReference type="CDD" id="cd00779">
    <property type="entry name" value="ProRS_core_prok"/>
    <property type="match status" value="1"/>
</dbReference>
<dbReference type="Pfam" id="PF04073">
    <property type="entry name" value="tRNA_edit"/>
    <property type="match status" value="1"/>
</dbReference>
<dbReference type="InterPro" id="IPR002316">
    <property type="entry name" value="Pro-tRNA-ligase_IIa"/>
</dbReference>
<comment type="similarity">
    <text evidence="10">Belongs to the class-II aminoacyl-tRNA synthetase family. ProS type 1 subfamily.</text>
</comment>
<dbReference type="GO" id="GO:0004827">
    <property type="term" value="F:proline-tRNA ligase activity"/>
    <property type="evidence" value="ECO:0007669"/>
    <property type="project" value="UniProtKB-EC"/>
</dbReference>
<dbReference type="PANTHER" id="PTHR42753">
    <property type="entry name" value="MITOCHONDRIAL RIBOSOME PROTEIN L39/PROLYL-TRNA LIGASE FAMILY MEMBER"/>
    <property type="match status" value="1"/>
</dbReference>
<dbReference type="InterPro" id="IPR023717">
    <property type="entry name" value="Pro-tRNA-Synthase_IIa_type1"/>
</dbReference>
<dbReference type="InterPro" id="IPR006195">
    <property type="entry name" value="aa-tRNA-synth_II"/>
</dbReference>
<keyword evidence="4 10" id="KW-0436">Ligase</keyword>
<dbReference type="InterPro" id="IPR036621">
    <property type="entry name" value="Anticodon-bd_dom_sf"/>
</dbReference>
<evidence type="ECO:0000259" key="11">
    <source>
        <dbReference type="PROSITE" id="PS50862"/>
    </source>
</evidence>
<feature type="domain" description="Aminoacyl-transfer RNA synthetases class-II family profile" evidence="11">
    <location>
        <begin position="38"/>
        <end position="481"/>
    </location>
</feature>
<dbReference type="InterPro" id="IPR045864">
    <property type="entry name" value="aa-tRNA-synth_II/BPL/LPL"/>
</dbReference>
<keyword evidence="6 10" id="KW-0067">ATP-binding</keyword>
<dbReference type="EC" id="6.1.1.15" evidence="10"/>
<dbReference type="SUPFAM" id="SSF55681">
    <property type="entry name" value="Class II aaRS and biotin synthetases"/>
    <property type="match status" value="1"/>
</dbReference>
<comment type="subunit">
    <text evidence="2 10">Homodimer.</text>
</comment>
<accession>A0ABV5W4H4</accession>
<evidence type="ECO:0000256" key="10">
    <source>
        <dbReference type="HAMAP-Rule" id="MF_01569"/>
    </source>
</evidence>
<comment type="subcellular location">
    <subcellularLocation>
        <location evidence="1 10">Cytoplasm</location>
    </subcellularLocation>
</comment>
<proteinExistence type="inferred from homology"/>
<dbReference type="Gene3D" id="3.40.50.800">
    <property type="entry name" value="Anticodon-binding domain"/>
    <property type="match status" value="1"/>
</dbReference>
<gene>
    <name evidence="10" type="primary">proS</name>
    <name evidence="12" type="ORF">ACFFNY_28160</name>
</gene>
<dbReference type="EMBL" id="JBHMAG010000018">
    <property type="protein sequence ID" value="MFB9755469.1"/>
    <property type="molecule type" value="Genomic_DNA"/>
</dbReference>
<dbReference type="SUPFAM" id="SSF52954">
    <property type="entry name" value="Class II aaRS ABD-related"/>
    <property type="match status" value="1"/>
</dbReference>
<sequence>MKLRHTLVPTLRNDPSDAETNSHRFLIRAGLIRSLASGVYSYLPLGLRVLRNIERIVREEMEKAGAVEVLLPSLHPAELWQESGRWDLYGDELMRLKDRHGRSFALGATHEEAITALVRDEVKSYKKLPLTLFQIQTKFRDERRPRYGLLRGREFVMKDAYSFDATPEGLDRSYAVMYEAYSAIFRRCGLTFRSVEADSGSIGGTDTHEFMALADIGEDTIVHCESCGYAANIELAESAGRAADADLPEPGLAAALTDAASATMPGQPQTADTPDVRTITQLTRFLGVEAREIIKSLALLADGRPYVVLVRGDRELNETKVKRLLGASVVEMMSEADIAGLLGSVPGFIGPVDLDPKVGIVADEEVRGMPTAVVGANAVDRHLTGVVPERHFPVGRYGDLRMASPGDACKRCGEPLQFAKGIEVGHVFKLGTKYSEALRATFLDEHGRSLPYIMGCYGIGVSRLLSAIVEQHHDEAGIVWPAAVAPYGVHLIVIQTKDAAQAELAERLYRELRNAGCEVLLDDRDERPGAKFADADLLGLPLRVTIGKRAADGIVECKPRSAAEPFELEADKLPGYAAALTGH</sequence>
<evidence type="ECO:0000256" key="9">
    <source>
        <dbReference type="ARBA" id="ARBA00047671"/>
    </source>
</evidence>
<keyword evidence="3 10" id="KW-0963">Cytoplasm</keyword>
<evidence type="ECO:0000256" key="4">
    <source>
        <dbReference type="ARBA" id="ARBA00022598"/>
    </source>
</evidence>
<dbReference type="PROSITE" id="PS50862">
    <property type="entry name" value="AA_TRNA_LIGASE_II"/>
    <property type="match status" value="1"/>
</dbReference>
<evidence type="ECO:0000256" key="5">
    <source>
        <dbReference type="ARBA" id="ARBA00022741"/>
    </source>
</evidence>
<keyword evidence="8 10" id="KW-0030">Aminoacyl-tRNA synthetase</keyword>
<dbReference type="SUPFAM" id="SSF55826">
    <property type="entry name" value="YbaK/ProRS associated domain"/>
    <property type="match status" value="1"/>
</dbReference>
<comment type="domain">
    <text evidence="10">Consists of three domains: the N-terminal catalytic domain, the editing domain and the C-terminal anticodon-binding domain.</text>
</comment>
<dbReference type="NCBIfam" id="NF006625">
    <property type="entry name" value="PRK09194.1"/>
    <property type="match status" value="1"/>
</dbReference>
<dbReference type="CDD" id="cd04334">
    <property type="entry name" value="ProRS-INS"/>
    <property type="match status" value="1"/>
</dbReference>
<organism evidence="12 13">
    <name type="scientific">Paenibacillus hodogayensis</name>
    <dbReference type="NCBI Taxonomy" id="279208"/>
    <lineage>
        <taxon>Bacteria</taxon>
        <taxon>Bacillati</taxon>
        <taxon>Bacillota</taxon>
        <taxon>Bacilli</taxon>
        <taxon>Bacillales</taxon>
        <taxon>Paenibacillaceae</taxon>
        <taxon>Paenibacillus</taxon>
    </lineage>
</organism>
<dbReference type="Pfam" id="PF03129">
    <property type="entry name" value="HGTP_anticodon"/>
    <property type="match status" value="1"/>
</dbReference>
<keyword evidence="5 10" id="KW-0547">Nucleotide-binding</keyword>
<dbReference type="HAMAP" id="MF_01569">
    <property type="entry name" value="Pro_tRNA_synth_type1"/>
    <property type="match status" value="1"/>
</dbReference>
<evidence type="ECO:0000313" key="12">
    <source>
        <dbReference type="EMBL" id="MFB9755469.1"/>
    </source>
</evidence>
<protein>
    <recommendedName>
        <fullName evidence="10">Proline--tRNA ligase</fullName>
        <ecNumber evidence="10">6.1.1.15</ecNumber>
    </recommendedName>
    <alternativeName>
        <fullName evidence="10">Prolyl-tRNA synthetase</fullName>
        <shortName evidence="10">ProRS</shortName>
    </alternativeName>
</protein>
<comment type="function">
    <text evidence="10">Catalyzes the attachment of proline to tRNA(Pro) in a two-step reaction: proline is first activated by ATP to form Pro-AMP and then transferred to the acceptor end of tRNA(Pro). As ProRS can inadvertently accommodate and process non-cognate amino acids such as alanine and cysteine, to avoid such errors it has two additional distinct editing activities against alanine. One activity is designated as 'pretransfer' editing and involves the tRNA(Pro)-independent hydrolysis of activated Ala-AMP. The other activity is designated 'posttransfer' editing and involves deacylation of mischarged Ala-tRNA(Pro). The misacylated Cys-tRNA(Pro) is not edited by ProRS.</text>
</comment>